<dbReference type="Proteomes" id="UP001139354">
    <property type="component" value="Unassembled WGS sequence"/>
</dbReference>
<dbReference type="InterPro" id="IPR010982">
    <property type="entry name" value="Lambda_DNA-bd_dom_sf"/>
</dbReference>
<evidence type="ECO:0000313" key="2">
    <source>
        <dbReference type="EMBL" id="MCC2030889.1"/>
    </source>
</evidence>
<dbReference type="SMART" id="SM00530">
    <property type="entry name" value="HTH_XRE"/>
    <property type="match status" value="1"/>
</dbReference>
<protein>
    <submittedName>
        <fullName evidence="2">Helix-turn-helix transcriptional regulator</fullName>
    </submittedName>
</protein>
<dbReference type="InterPro" id="IPR001387">
    <property type="entry name" value="Cro/C1-type_HTH"/>
</dbReference>
<feature type="domain" description="HTH cro/C1-type" evidence="1">
    <location>
        <begin position="22"/>
        <end position="76"/>
    </location>
</feature>
<accession>A0A9X1LRY3</accession>
<reference evidence="2" key="1">
    <citation type="submission" date="2021-04" db="EMBL/GenBank/DDBJ databases">
        <title>Microbacterium tenobrionis sp. nov. and Microbacterium allomyrinae sp. nov., isolated from larvae of Tenobrio molitor and Allomyrina dichotoma, respectively.</title>
        <authorList>
            <person name="Lee S.D."/>
        </authorList>
    </citation>
    <scope>NUCLEOTIDE SEQUENCE</scope>
    <source>
        <strain evidence="2">BWT-G7</strain>
    </source>
</reference>
<dbReference type="RefSeq" id="WP_229382778.1">
    <property type="nucleotide sequence ID" value="NZ_JAGTTN010000001.1"/>
</dbReference>
<evidence type="ECO:0000313" key="3">
    <source>
        <dbReference type="Proteomes" id="UP001139354"/>
    </source>
</evidence>
<evidence type="ECO:0000259" key="1">
    <source>
        <dbReference type="PROSITE" id="PS50943"/>
    </source>
</evidence>
<dbReference type="Gene3D" id="1.10.260.40">
    <property type="entry name" value="lambda repressor-like DNA-binding domains"/>
    <property type="match status" value="1"/>
</dbReference>
<dbReference type="AlphaFoldDB" id="A0A9X1LRY3"/>
<dbReference type="Pfam" id="PF01381">
    <property type="entry name" value="HTH_3"/>
    <property type="match status" value="1"/>
</dbReference>
<dbReference type="SUPFAM" id="SSF47413">
    <property type="entry name" value="lambda repressor-like DNA-binding domains"/>
    <property type="match status" value="1"/>
</dbReference>
<gene>
    <name evidence="2" type="ORF">KEC57_01680</name>
</gene>
<sequence length="162" mass="18052">MTELDDVRLAGPRLAIRVAELIRRAVAQSGLQQREIAERMGISESRLSQIVNGDGNFHTATVARLFAAADCAVDLRVFDRDAHEVEIQRRRHRAGRAQTAVYIHPVETEDGSIHPVVSYAHNSVEGTPRDLPIRVKSATDARRLNESFDSIEFALEVESIRA</sequence>
<dbReference type="CDD" id="cd00093">
    <property type="entry name" value="HTH_XRE"/>
    <property type="match status" value="1"/>
</dbReference>
<keyword evidence="3" id="KW-1185">Reference proteome</keyword>
<dbReference type="EMBL" id="JAGTTN010000001">
    <property type="protein sequence ID" value="MCC2030889.1"/>
    <property type="molecule type" value="Genomic_DNA"/>
</dbReference>
<name>A0A9X1LRY3_9MICO</name>
<dbReference type="PROSITE" id="PS50943">
    <property type="entry name" value="HTH_CROC1"/>
    <property type="match status" value="1"/>
</dbReference>
<comment type="caution">
    <text evidence="2">The sequence shown here is derived from an EMBL/GenBank/DDBJ whole genome shotgun (WGS) entry which is preliminary data.</text>
</comment>
<proteinExistence type="predicted"/>
<organism evidence="2 3">
    <name type="scientific">Microbacterium allomyrinae</name>
    <dbReference type="NCBI Taxonomy" id="2830666"/>
    <lineage>
        <taxon>Bacteria</taxon>
        <taxon>Bacillati</taxon>
        <taxon>Actinomycetota</taxon>
        <taxon>Actinomycetes</taxon>
        <taxon>Micrococcales</taxon>
        <taxon>Microbacteriaceae</taxon>
        <taxon>Microbacterium</taxon>
    </lineage>
</organism>
<dbReference type="GO" id="GO:0003677">
    <property type="term" value="F:DNA binding"/>
    <property type="evidence" value="ECO:0007669"/>
    <property type="project" value="InterPro"/>
</dbReference>